<evidence type="ECO:0000256" key="2">
    <source>
        <dbReference type="SAM" id="SignalP"/>
    </source>
</evidence>
<gene>
    <name evidence="3" type="ORF">B0A50_08236</name>
</gene>
<name>A0A4U0TKA7_9PEZI</name>
<keyword evidence="4" id="KW-1185">Reference proteome</keyword>
<evidence type="ECO:0000256" key="1">
    <source>
        <dbReference type="SAM" id="MobiDB-lite"/>
    </source>
</evidence>
<dbReference type="InterPro" id="IPR053228">
    <property type="entry name" value="Stereospecific_Lipase"/>
</dbReference>
<keyword evidence="2" id="KW-0732">Signal</keyword>
<feature type="region of interest" description="Disordered" evidence="1">
    <location>
        <begin position="126"/>
        <end position="147"/>
    </location>
</feature>
<dbReference type="AlphaFoldDB" id="A0A4U0TKA7"/>
<dbReference type="PANTHER" id="PTHR37574:SF1">
    <property type="entry name" value="LIPASE B"/>
    <property type="match status" value="1"/>
</dbReference>
<evidence type="ECO:0000313" key="4">
    <source>
        <dbReference type="Proteomes" id="UP000308549"/>
    </source>
</evidence>
<feature type="signal peptide" evidence="2">
    <location>
        <begin position="1"/>
        <end position="19"/>
    </location>
</feature>
<feature type="chain" id="PRO_5020752418" description="Lipase B" evidence="2">
    <location>
        <begin position="20"/>
        <end position="464"/>
    </location>
</feature>
<sequence length="464" mass="48461">MPSIAASLAIGLLAGSALATPTPAKREAVTSLAVRQDAKITDTNLLEAALSSASADLASLASRGEAILNDVVPTATPTAISQLADEFKSINDTTGLGDILASGAKVLLNGLAGGDYQQIANAYLKESSTDNSNPRQPIRPVYPKASPNDAPYSLSEAALRKVIYIPPGFTYGRVQPVILLPGTGAVAGQNFGPNIGKLLMNGEIGDPVYVNIPRENLADIQLAAEYAAYAVNYISGISQGKNVSTISWSAGSLDGQWALKYWPSNRQHLSNAIRISPDHHGSELEPLLCIPGTDIPGCTPAIVQQAYNSTFIRTLRNNDGDSAYVPTTNIYTIFDEIVQPQSDPNASAFLKDARGVGVTNVELQSVCGAVAPGGSFNNNHEGVLYNALAYSLAIDALTHSGPGSLARVDTSAECAKFAADGLSLADVLATHALIPLAIGAILVYEPKNGQEAPIRAYAQKDIPA</sequence>
<dbReference type="PANTHER" id="PTHR37574">
    <property type="entry name" value="LIPASE B"/>
    <property type="match status" value="1"/>
</dbReference>
<dbReference type="EMBL" id="NAJL01000079">
    <property type="protein sequence ID" value="TKA22274.1"/>
    <property type="molecule type" value="Genomic_DNA"/>
</dbReference>
<dbReference type="Gene3D" id="3.40.50.1820">
    <property type="entry name" value="alpha/beta hydrolase"/>
    <property type="match status" value="1"/>
</dbReference>
<accession>A0A4U0TKA7</accession>
<evidence type="ECO:0000313" key="3">
    <source>
        <dbReference type="EMBL" id="TKA22274.1"/>
    </source>
</evidence>
<protein>
    <recommendedName>
        <fullName evidence="5">Lipase B</fullName>
    </recommendedName>
</protein>
<reference evidence="3 4" key="1">
    <citation type="submission" date="2017-03" db="EMBL/GenBank/DDBJ databases">
        <title>Genomes of endolithic fungi from Antarctica.</title>
        <authorList>
            <person name="Coleine C."/>
            <person name="Masonjones S."/>
            <person name="Stajich J.E."/>
        </authorList>
    </citation>
    <scope>NUCLEOTIDE SEQUENCE [LARGE SCALE GENOMIC DNA]</scope>
    <source>
        <strain evidence="3 4">CCFEE 6315</strain>
    </source>
</reference>
<organism evidence="3 4">
    <name type="scientific">Salinomyces thailandicus</name>
    <dbReference type="NCBI Taxonomy" id="706561"/>
    <lineage>
        <taxon>Eukaryota</taxon>
        <taxon>Fungi</taxon>
        <taxon>Dikarya</taxon>
        <taxon>Ascomycota</taxon>
        <taxon>Pezizomycotina</taxon>
        <taxon>Dothideomycetes</taxon>
        <taxon>Dothideomycetidae</taxon>
        <taxon>Mycosphaerellales</taxon>
        <taxon>Teratosphaeriaceae</taxon>
        <taxon>Salinomyces</taxon>
    </lineage>
</organism>
<comment type="caution">
    <text evidence="3">The sequence shown here is derived from an EMBL/GenBank/DDBJ whole genome shotgun (WGS) entry which is preliminary data.</text>
</comment>
<dbReference type="InterPro" id="IPR029058">
    <property type="entry name" value="AB_hydrolase_fold"/>
</dbReference>
<dbReference type="Proteomes" id="UP000308549">
    <property type="component" value="Unassembled WGS sequence"/>
</dbReference>
<dbReference type="OrthoDB" id="4605274at2759"/>
<evidence type="ECO:0008006" key="5">
    <source>
        <dbReference type="Google" id="ProtNLM"/>
    </source>
</evidence>
<proteinExistence type="predicted"/>